<evidence type="ECO:0000256" key="1">
    <source>
        <dbReference type="SAM" id="Phobius"/>
    </source>
</evidence>
<feature type="domain" description="VanZ-like" evidence="2">
    <location>
        <begin position="46"/>
        <end position="164"/>
    </location>
</feature>
<evidence type="ECO:0000259" key="2">
    <source>
        <dbReference type="Pfam" id="PF04892"/>
    </source>
</evidence>
<feature type="transmembrane region" description="Helical" evidence="1">
    <location>
        <begin position="147"/>
        <end position="167"/>
    </location>
</feature>
<keyword evidence="1" id="KW-0472">Membrane</keyword>
<dbReference type="AlphaFoldDB" id="A0A838XD11"/>
<gene>
    <name evidence="3" type="ORF">H1W00_04385</name>
</gene>
<protein>
    <submittedName>
        <fullName evidence="3">VanZ family protein</fullName>
    </submittedName>
</protein>
<sequence>MSTVEIPVLPVLIPATIAAIAASLGWLHRRGRLTPLRAAVGVVACVYGAAVLAHVLLPFPVATDDPRPWRVLVHLTPFTDVLDDPAGMLLNILLFVPLGMLLPLVTGVRTVRRAAAVGLLVSVAIEAVQLAGVLVVGAGRIADVDDLVGNALGTAIGWTACVLLMQLPPLGRLAARASWAEDGIASGAAPGAAPATGG</sequence>
<proteinExistence type="predicted"/>
<comment type="caution">
    <text evidence="3">The sequence shown here is derived from an EMBL/GenBank/DDBJ whole genome shotgun (WGS) entry which is preliminary data.</text>
</comment>
<dbReference type="InterPro" id="IPR006976">
    <property type="entry name" value="VanZ-like"/>
</dbReference>
<dbReference type="PANTHER" id="PTHR36834">
    <property type="entry name" value="MEMBRANE PROTEIN-RELATED"/>
    <property type="match status" value="1"/>
</dbReference>
<keyword evidence="1" id="KW-0812">Transmembrane</keyword>
<keyword evidence="1" id="KW-1133">Transmembrane helix</keyword>
<dbReference type="Proteomes" id="UP000550354">
    <property type="component" value="Unassembled WGS sequence"/>
</dbReference>
<evidence type="ECO:0000313" key="3">
    <source>
        <dbReference type="EMBL" id="MBA4607707.1"/>
    </source>
</evidence>
<accession>A0A838XD11</accession>
<dbReference type="PANTHER" id="PTHR36834:SF1">
    <property type="entry name" value="INTEGRAL MEMBRANE PROTEIN"/>
    <property type="match status" value="1"/>
</dbReference>
<keyword evidence="4" id="KW-1185">Reference proteome</keyword>
<feature type="transmembrane region" description="Helical" evidence="1">
    <location>
        <begin position="117"/>
        <end position="141"/>
    </location>
</feature>
<evidence type="ECO:0000313" key="4">
    <source>
        <dbReference type="Proteomes" id="UP000550354"/>
    </source>
</evidence>
<name>A0A838XD11_9ACTN</name>
<reference evidence="3 4" key="1">
    <citation type="submission" date="2020-07" db="EMBL/GenBank/DDBJ databases">
        <title>Draft genome and description of Aeromicrobium phoceense strain Marseille-Q0843 isolated from healthy skin swab.</title>
        <authorList>
            <person name="Boxberger M."/>
            <person name="La Scola B."/>
        </authorList>
    </citation>
    <scope>NUCLEOTIDE SEQUENCE [LARGE SCALE GENOMIC DNA]</scope>
    <source>
        <strain evidence="3 4">Marseille-Q0843</strain>
    </source>
</reference>
<dbReference type="InterPro" id="IPR053150">
    <property type="entry name" value="Teicoplanin_resist-assoc"/>
</dbReference>
<organism evidence="3 4">
    <name type="scientific">Aeromicrobium phoceense</name>
    <dbReference type="NCBI Taxonomy" id="2754045"/>
    <lineage>
        <taxon>Bacteria</taxon>
        <taxon>Bacillati</taxon>
        <taxon>Actinomycetota</taxon>
        <taxon>Actinomycetes</taxon>
        <taxon>Propionibacteriales</taxon>
        <taxon>Nocardioidaceae</taxon>
        <taxon>Aeromicrobium</taxon>
    </lineage>
</organism>
<dbReference type="RefSeq" id="WP_181753952.1">
    <property type="nucleotide sequence ID" value="NZ_JACEOG010000001.1"/>
</dbReference>
<feature type="transmembrane region" description="Helical" evidence="1">
    <location>
        <begin position="86"/>
        <end position="105"/>
    </location>
</feature>
<dbReference type="Pfam" id="PF04892">
    <property type="entry name" value="VanZ"/>
    <property type="match status" value="1"/>
</dbReference>
<dbReference type="EMBL" id="JACEOG010000001">
    <property type="protein sequence ID" value="MBA4607707.1"/>
    <property type="molecule type" value="Genomic_DNA"/>
</dbReference>
<feature type="transmembrane region" description="Helical" evidence="1">
    <location>
        <begin position="6"/>
        <end position="27"/>
    </location>
</feature>
<feature type="transmembrane region" description="Helical" evidence="1">
    <location>
        <begin position="39"/>
        <end position="59"/>
    </location>
</feature>